<organism evidence="2 3">
    <name type="scientific">Hibiscus sabdariffa</name>
    <name type="common">roselle</name>
    <dbReference type="NCBI Taxonomy" id="183260"/>
    <lineage>
        <taxon>Eukaryota</taxon>
        <taxon>Viridiplantae</taxon>
        <taxon>Streptophyta</taxon>
        <taxon>Embryophyta</taxon>
        <taxon>Tracheophyta</taxon>
        <taxon>Spermatophyta</taxon>
        <taxon>Magnoliopsida</taxon>
        <taxon>eudicotyledons</taxon>
        <taxon>Gunneridae</taxon>
        <taxon>Pentapetalae</taxon>
        <taxon>rosids</taxon>
        <taxon>malvids</taxon>
        <taxon>Malvales</taxon>
        <taxon>Malvaceae</taxon>
        <taxon>Malvoideae</taxon>
        <taxon>Hibiscus</taxon>
    </lineage>
</organism>
<sequence>MEESLHALNISDGEEEPIEIQGEIESLSEDLSLCLVGIYSPKSGYKLLMLEHTHISGSDTELDGRQQTLLVITYWAICYGDNRQEFSRARDGSLCIPPFVVADAFTAEALVCETAITFASDLGFSSVQVEGDSLSIIKKLNVATMDRSLINPIISDIHKLRGLFDNITFSYVGRKGNMVAHELVKLGTQFSEPMYWMEEELVSVERLVLRDLPP</sequence>
<comment type="caution">
    <text evidence="2">The sequence shown here is derived from an EMBL/GenBank/DDBJ whole genome shotgun (WGS) entry which is preliminary data.</text>
</comment>
<dbReference type="InterPro" id="IPR002156">
    <property type="entry name" value="RNaseH_domain"/>
</dbReference>
<dbReference type="InterPro" id="IPR012337">
    <property type="entry name" value="RNaseH-like_sf"/>
</dbReference>
<dbReference type="EMBL" id="JBBPBN010000002">
    <property type="protein sequence ID" value="KAK9045019.1"/>
    <property type="molecule type" value="Genomic_DNA"/>
</dbReference>
<evidence type="ECO:0000313" key="3">
    <source>
        <dbReference type="Proteomes" id="UP001396334"/>
    </source>
</evidence>
<protein>
    <recommendedName>
        <fullName evidence="1">RNase H type-1 domain-containing protein</fullName>
    </recommendedName>
</protein>
<evidence type="ECO:0000259" key="1">
    <source>
        <dbReference type="Pfam" id="PF13456"/>
    </source>
</evidence>
<dbReference type="SUPFAM" id="SSF53098">
    <property type="entry name" value="Ribonuclease H-like"/>
    <property type="match status" value="1"/>
</dbReference>
<name>A0ABR2U6C0_9ROSI</name>
<dbReference type="CDD" id="cd06222">
    <property type="entry name" value="RNase_H_like"/>
    <property type="match status" value="1"/>
</dbReference>
<reference evidence="2 3" key="1">
    <citation type="journal article" date="2024" name="G3 (Bethesda)">
        <title>Genome assembly of Hibiscus sabdariffa L. provides insights into metabolisms of medicinal natural products.</title>
        <authorList>
            <person name="Kim T."/>
        </authorList>
    </citation>
    <scope>NUCLEOTIDE SEQUENCE [LARGE SCALE GENOMIC DNA]</scope>
    <source>
        <strain evidence="2">TK-2024</strain>
        <tissue evidence="2">Old leaves</tissue>
    </source>
</reference>
<proteinExistence type="predicted"/>
<evidence type="ECO:0000313" key="2">
    <source>
        <dbReference type="EMBL" id="KAK9045019.1"/>
    </source>
</evidence>
<dbReference type="PANTHER" id="PTHR47074">
    <property type="entry name" value="BNAC02G40300D PROTEIN"/>
    <property type="match status" value="1"/>
</dbReference>
<feature type="domain" description="RNase H type-1" evidence="1">
    <location>
        <begin position="103"/>
        <end position="185"/>
    </location>
</feature>
<dbReference type="Proteomes" id="UP001396334">
    <property type="component" value="Unassembled WGS sequence"/>
</dbReference>
<dbReference type="InterPro" id="IPR036397">
    <property type="entry name" value="RNaseH_sf"/>
</dbReference>
<keyword evidence="3" id="KW-1185">Reference proteome</keyword>
<dbReference type="Gene3D" id="3.30.420.10">
    <property type="entry name" value="Ribonuclease H-like superfamily/Ribonuclease H"/>
    <property type="match status" value="1"/>
</dbReference>
<dbReference type="InterPro" id="IPR044730">
    <property type="entry name" value="RNase_H-like_dom_plant"/>
</dbReference>
<accession>A0ABR2U6C0</accession>
<dbReference type="PANTHER" id="PTHR47074:SF61">
    <property type="entry name" value="RNASE H TYPE-1 DOMAIN-CONTAINING PROTEIN"/>
    <property type="match status" value="1"/>
</dbReference>
<dbReference type="InterPro" id="IPR052929">
    <property type="entry name" value="RNase_H-like_EbsB-rel"/>
</dbReference>
<dbReference type="Pfam" id="PF13456">
    <property type="entry name" value="RVT_3"/>
    <property type="match status" value="1"/>
</dbReference>
<gene>
    <name evidence="2" type="ORF">V6N11_058909</name>
</gene>